<reference evidence="2 3" key="1">
    <citation type="submission" date="2019-04" db="EMBL/GenBank/DDBJ databases">
        <title>Streptomyces oryziradicis sp. nov., a novel actinomycete isolated from rhizosphere soil of rice (Oryza sativa L.).</title>
        <authorList>
            <person name="Li C."/>
        </authorList>
    </citation>
    <scope>NUCLEOTIDE SEQUENCE [LARGE SCALE GENOMIC DNA]</scope>
    <source>
        <strain evidence="2 3">NEAU-C40</strain>
    </source>
</reference>
<evidence type="ECO:0000259" key="1">
    <source>
        <dbReference type="Pfam" id="PF26571"/>
    </source>
</evidence>
<organism evidence="2 3">
    <name type="scientific">Actinacidiphila oryziradicis</name>
    <dbReference type="NCBI Taxonomy" id="2571141"/>
    <lineage>
        <taxon>Bacteria</taxon>
        <taxon>Bacillati</taxon>
        <taxon>Actinomycetota</taxon>
        <taxon>Actinomycetes</taxon>
        <taxon>Kitasatosporales</taxon>
        <taxon>Streptomycetaceae</taxon>
        <taxon>Actinacidiphila</taxon>
    </lineage>
</organism>
<sequence>MSKSSSPSSRKRGRRLRFATALLVLLSAVGYAAYHFLPGLTQSSGCTVRADNRELTLELPQAANASTIAAVATSRGLPERALAIALATSMQESGLQNLDHGDRDSRGLFQQRPSQGWGTAAQIMDPVHASNEFFNVLVKIKGYTRLPLTVAAQQVQKSGFPQAYAKHEADATLLASALGGRLSDALSCTAGAGAAPVTGGSTAAVRKLLSREFGSQVAPRTAAQVRTVAVPTALPAGSGTASQEQRRGWILAQWAVAHAQDLKVATVAYGNQQWSAVDSGGGWHKSDTRTSGNTASAAAGDVSITVAQ</sequence>
<proteinExistence type="predicted"/>
<name>A0A4U0T792_9ACTN</name>
<dbReference type="Proteomes" id="UP000305778">
    <property type="component" value="Unassembled WGS sequence"/>
</dbReference>
<feature type="domain" description="ARB-07466-like C-terminal" evidence="1">
    <location>
        <begin position="242"/>
        <end position="291"/>
    </location>
</feature>
<comment type="caution">
    <text evidence="2">The sequence shown here is derived from an EMBL/GenBank/DDBJ whole genome shotgun (WGS) entry which is preliminary data.</text>
</comment>
<dbReference type="OrthoDB" id="5171895at2"/>
<dbReference type="Pfam" id="PF26571">
    <property type="entry name" value="VldE"/>
    <property type="match status" value="1"/>
</dbReference>
<dbReference type="EMBL" id="SUMC01000026">
    <property type="protein sequence ID" value="TKA08975.1"/>
    <property type="molecule type" value="Genomic_DNA"/>
</dbReference>
<gene>
    <name evidence="2" type="ORF">FCI23_25710</name>
</gene>
<dbReference type="InterPro" id="IPR058593">
    <property type="entry name" value="ARB_07466-like_C"/>
</dbReference>
<dbReference type="RefSeq" id="WP_136726303.1">
    <property type="nucleotide sequence ID" value="NZ_SUMC01000026.1"/>
</dbReference>
<evidence type="ECO:0000313" key="2">
    <source>
        <dbReference type="EMBL" id="TKA08975.1"/>
    </source>
</evidence>
<evidence type="ECO:0000313" key="3">
    <source>
        <dbReference type="Proteomes" id="UP000305778"/>
    </source>
</evidence>
<protein>
    <submittedName>
        <fullName evidence="2">Heavy metal transporter</fullName>
    </submittedName>
</protein>
<accession>A0A4U0T792</accession>
<dbReference type="AlphaFoldDB" id="A0A4U0T792"/>
<keyword evidence="3" id="KW-1185">Reference proteome</keyword>